<keyword evidence="3 7" id="KW-1133">Transmembrane helix</keyword>
<evidence type="ECO:0000259" key="8">
    <source>
        <dbReference type="Pfam" id="PF00361"/>
    </source>
</evidence>
<comment type="caution">
    <text evidence="10">The sequence shown here is derived from an EMBL/GenBank/DDBJ whole genome shotgun (WGS) entry which is preliminary data.</text>
</comment>
<feature type="transmembrane region" description="Helical" evidence="7">
    <location>
        <begin position="75"/>
        <end position="98"/>
    </location>
</feature>
<evidence type="ECO:0000256" key="7">
    <source>
        <dbReference type="SAM" id="Phobius"/>
    </source>
</evidence>
<evidence type="ECO:0000256" key="4">
    <source>
        <dbReference type="ARBA" id="ARBA00023136"/>
    </source>
</evidence>
<feature type="domain" description="NADH-Ubiquinone oxidoreductase (complex I) chain 5 N-terminal" evidence="9">
    <location>
        <begin position="63"/>
        <end position="108"/>
    </location>
</feature>
<feature type="compositionally biased region" description="Basic residues" evidence="6">
    <location>
        <begin position="606"/>
        <end position="615"/>
    </location>
</feature>
<feature type="transmembrane region" description="Helical" evidence="7">
    <location>
        <begin position="402"/>
        <end position="425"/>
    </location>
</feature>
<dbReference type="GO" id="GO:0012505">
    <property type="term" value="C:endomembrane system"/>
    <property type="evidence" value="ECO:0007669"/>
    <property type="project" value="UniProtKB-SubCell"/>
</dbReference>
<feature type="transmembrane region" description="Helical" evidence="7">
    <location>
        <begin position="158"/>
        <end position="184"/>
    </location>
</feature>
<dbReference type="RefSeq" id="WP_348520017.1">
    <property type="nucleotide sequence ID" value="NZ_BSUL01000001.1"/>
</dbReference>
<proteinExistence type="predicted"/>
<evidence type="ECO:0000256" key="1">
    <source>
        <dbReference type="ARBA" id="ARBA00004127"/>
    </source>
</evidence>
<evidence type="ECO:0008006" key="12">
    <source>
        <dbReference type="Google" id="ProtNLM"/>
    </source>
</evidence>
<dbReference type="PRINTS" id="PR01434">
    <property type="entry name" value="NADHDHGNASE5"/>
</dbReference>
<dbReference type="InterPro" id="IPR050616">
    <property type="entry name" value="CPA3_Na-H_Antiporter_A"/>
</dbReference>
<feature type="domain" description="NADH:quinone oxidoreductase/Mrp antiporter transmembrane" evidence="8">
    <location>
        <begin position="125"/>
        <end position="410"/>
    </location>
</feature>
<dbReference type="Pfam" id="PF00662">
    <property type="entry name" value="Proton_antipo_N"/>
    <property type="match status" value="1"/>
</dbReference>
<feature type="compositionally biased region" description="Low complexity" evidence="6">
    <location>
        <begin position="481"/>
        <end position="510"/>
    </location>
</feature>
<evidence type="ECO:0000256" key="2">
    <source>
        <dbReference type="ARBA" id="ARBA00022692"/>
    </source>
</evidence>
<protein>
    <recommendedName>
        <fullName evidence="12">NADH:quinone oxidoreductase/Mrp antiporter membrane subunit domain-containing protein</fullName>
    </recommendedName>
</protein>
<dbReference type="Pfam" id="PF00361">
    <property type="entry name" value="Proton_antipo_M"/>
    <property type="match status" value="1"/>
</dbReference>
<dbReference type="InterPro" id="IPR001516">
    <property type="entry name" value="Proton_antipo_N"/>
</dbReference>
<feature type="compositionally biased region" description="Basic residues" evidence="6">
    <location>
        <begin position="511"/>
        <end position="523"/>
    </location>
</feature>
<accession>A0AA37XA37</accession>
<comment type="subcellular location">
    <subcellularLocation>
        <location evidence="1">Endomembrane system</location>
        <topology evidence="1">Multi-pass membrane protein</topology>
    </subcellularLocation>
    <subcellularLocation>
        <location evidence="5">Membrane</location>
        <topology evidence="5">Multi-pass membrane protein</topology>
    </subcellularLocation>
</comment>
<evidence type="ECO:0000313" key="11">
    <source>
        <dbReference type="Proteomes" id="UP001157160"/>
    </source>
</evidence>
<feature type="transmembrane region" description="Helical" evidence="7">
    <location>
        <begin position="318"/>
        <end position="342"/>
    </location>
</feature>
<evidence type="ECO:0000313" key="10">
    <source>
        <dbReference type="EMBL" id="GMA29294.1"/>
    </source>
</evidence>
<feature type="transmembrane region" description="Helical" evidence="7">
    <location>
        <begin position="204"/>
        <end position="226"/>
    </location>
</feature>
<feature type="transmembrane region" description="Helical" evidence="7">
    <location>
        <begin position="105"/>
        <end position="123"/>
    </location>
</feature>
<feature type="compositionally biased region" description="Low complexity" evidence="6">
    <location>
        <begin position="548"/>
        <end position="591"/>
    </location>
</feature>
<sequence length="615" mass="64705">MVLVLALFGVLALVTPAISAKLGPKVFPLLALLPAGVFAWTLAQAPLIRSGGELRETYAWLPELGISLAFQMDPLAWVLALLVTGVGTLVLLYCTWYFTPEEPNLGRFAAFLLLFAGVMWGLVLADDVIVMFVFWEITSVLSYLLIGHYTEKRSSRGAALQALLVTTLGGLAMLVGIVMLAGFAGTTSLQGIVESTPPGVGTSVAIGLVLAGAVSKSALVPFHFWLPAAMAAPTPVSAYLHAAAMVKAGVYLVARLAPGFAEDPVWIPIVIGLGLLTMLMGAYRSLRQHDLKLILAHGTVSQLGFIMVVVGFGTADTAVAGLALLFAHALYKAALFLVVGIIDHSTGTRDIRELSGLGRRQPVLVAIAALAAASMAGVPPLAGFVAKEAVFTTLLEADTPRGWVALVGVALGSILTVAYTARFLWGRSARVRAPTTLRCTVRRRGSSSRPRCWSSRASPRASRRSRWIRCWPSTPRTSAHPTTTSRSGTGSSRRSSSPSASSLSAACSSSPRRRSPSCRRPRTSCRADRMRHAPTGPPRAASTRARHGSPSSASGPACPATSAPSSSASSCSSAARCSSPAAGPRASCSGTTRRRSSSRCSWAWPRSRRPAPRTG</sequence>
<evidence type="ECO:0000259" key="9">
    <source>
        <dbReference type="Pfam" id="PF00662"/>
    </source>
</evidence>
<dbReference type="InterPro" id="IPR001750">
    <property type="entry name" value="ND/Mrp_TM"/>
</dbReference>
<feature type="transmembrane region" description="Helical" evidence="7">
    <location>
        <begin position="238"/>
        <end position="254"/>
    </location>
</feature>
<feature type="transmembrane region" description="Helical" evidence="7">
    <location>
        <begin position="293"/>
        <end position="312"/>
    </location>
</feature>
<evidence type="ECO:0000256" key="3">
    <source>
        <dbReference type="ARBA" id="ARBA00022989"/>
    </source>
</evidence>
<keyword evidence="2 5" id="KW-0812">Transmembrane</keyword>
<gene>
    <name evidence="10" type="ORF">GCM10025874_25470</name>
</gene>
<evidence type="ECO:0000256" key="6">
    <source>
        <dbReference type="SAM" id="MobiDB-lite"/>
    </source>
</evidence>
<feature type="region of interest" description="Disordered" evidence="6">
    <location>
        <begin position="464"/>
        <end position="615"/>
    </location>
</feature>
<feature type="transmembrane region" description="Helical" evidence="7">
    <location>
        <begin position="363"/>
        <end position="382"/>
    </location>
</feature>
<organism evidence="10 11">
    <name type="scientific">Arenivirga flava</name>
    <dbReference type="NCBI Taxonomy" id="1930060"/>
    <lineage>
        <taxon>Bacteria</taxon>
        <taxon>Bacillati</taxon>
        <taxon>Actinomycetota</taxon>
        <taxon>Actinomycetes</taxon>
        <taxon>Micrococcales</taxon>
        <taxon>Microbacteriaceae</taxon>
        <taxon>Arenivirga</taxon>
    </lineage>
</organism>
<feature type="transmembrane region" description="Helical" evidence="7">
    <location>
        <begin position="129"/>
        <end position="146"/>
    </location>
</feature>
<evidence type="ECO:0000256" key="5">
    <source>
        <dbReference type="RuleBase" id="RU000320"/>
    </source>
</evidence>
<dbReference type="Proteomes" id="UP001157160">
    <property type="component" value="Unassembled WGS sequence"/>
</dbReference>
<keyword evidence="4 7" id="KW-0472">Membrane</keyword>
<reference evidence="10 11" key="1">
    <citation type="journal article" date="2014" name="Int. J. Syst. Evol. Microbiol.">
        <title>Complete genome sequence of Corynebacterium casei LMG S-19264T (=DSM 44701T), isolated from a smear-ripened cheese.</title>
        <authorList>
            <consortium name="US DOE Joint Genome Institute (JGI-PGF)"/>
            <person name="Walter F."/>
            <person name="Albersmeier A."/>
            <person name="Kalinowski J."/>
            <person name="Ruckert C."/>
        </authorList>
    </citation>
    <scope>NUCLEOTIDE SEQUENCE [LARGE SCALE GENOMIC DNA]</scope>
    <source>
        <strain evidence="10 11">NBRC 112289</strain>
    </source>
</reference>
<dbReference type="PANTHER" id="PTHR43373">
    <property type="entry name" value="NA(+)/H(+) ANTIPORTER SUBUNIT"/>
    <property type="match status" value="1"/>
</dbReference>
<name>A0AA37XA37_9MICO</name>
<dbReference type="EMBL" id="BSUL01000001">
    <property type="protein sequence ID" value="GMA29294.1"/>
    <property type="molecule type" value="Genomic_DNA"/>
</dbReference>
<feature type="transmembrane region" description="Helical" evidence="7">
    <location>
        <begin position="266"/>
        <end position="286"/>
    </location>
</feature>
<dbReference type="PANTHER" id="PTHR43373:SF1">
    <property type="entry name" value="NA(+)_H(+) ANTIPORTER SUBUNIT A"/>
    <property type="match status" value="1"/>
</dbReference>
<dbReference type="AlphaFoldDB" id="A0AA37XA37"/>
<dbReference type="GO" id="GO:0016020">
    <property type="term" value="C:membrane"/>
    <property type="evidence" value="ECO:0007669"/>
    <property type="project" value="UniProtKB-SubCell"/>
</dbReference>
<keyword evidence="11" id="KW-1185">Reference proteome</keyword>